<dbReference type="InterPro" id="IPR004332">
    <property type="entry name" value="Transposase_MuDR"/>
</dbReference>
<dbReference type="Proteomes" id="UP000682877">
    <property type="component" value="Chromosome 7"/>
</dbReference>
<sequence length="360" mass="40506">MVEIYSVCRKWKQNEKLQWVFLVDTEKGGSLCEVDENISYKGLVESVIEDFGLECLVKDISLSYELPPKLMLEDSLPIHIRNDRQVCTFIKKKQGDPEIIRLCVTELHRSTGSDISVFVPPSDTCSMAEKGQGNDSLFLPPARDSAVIPIGSSHSTAAQENQKEPHPLVGTSSISAAHESQKDPHPSVGTSFISVSYSDTCSTAEKGRGNKSLDLLPAPDRSLIPIGGVHSTRGANGIYVNKYFMNKAELMQKMRTWALEYKFEFRSRWSNKGRVVLVCVDDKCTWRMRAVRVVSSDFFVVKKYCHEHTCDTTPRNANHRQATAKLLGTFYSSHYGEKKEGLRPKQLMELVRRDHGVHLP</sequence>
<keyword evidence="3" id="KW-1185">Reference proteome</keyword>
<dbReference type="EMBL" id="LR999457">
    <property type="protein sequence ID" value="CAE6200031.1"/>
    <property type="molecule type" value="Genomic_DNA"/>
</dbReference>
<evidence type="ECO:0000313" key="2">
    <source>
        <dbReference type="EMBL" id="CAE6200031.1"/>
    </source>
</evidence>
<evidence type="ECO:0000259" key="1">
    <source>
        <dbReference type="Pfam" id="PF03108"/>
    </source>
</evidence>
<dbReference type="AlphaFoldDB" id="A0A8S2B372"/>
<evidence type="ECO:0000313" key="3">
    <source>
        <dbReference type="Proteomes" id="UP000682877"/>
    </source>
</evidence>
<proteinExistence type="predicted"/>
<accession>A0A8S2B372</accession>
<protein>
    <recommendedName>
        <fullName evidence="1">Transposase MuDR plant domain-containing protein</fullName>
    </recommendedName>
</protein>
<gene>
    <name evidence="2" type="ORF">AARE701A_LOCUS19666</name>
</gene>
<reference evidence="2" key="1">
    <citation type="submission" date="2021-01" db="EMBL/GenBank/DDBJ databases">
        <authorList>
            <person name="Bezrukov I."/>
        </authorList>
    </citation>
    <scope>NUCLEOTIDE SEQUENCE</scope>
</reference>
<organism evidence="2 3">
    <name type="scientific">Arabidopsis arenosa</name>
    <name type="common">Sand rock-cress</name>
    <name type="synonym">Cardaminopsis arenosa</name>
    <dbReference type="NCBI Taxonomy" id="38785"/>
    <lineage>
        <taxon>Eukaryota</taxon>
        <taxon>Viridiplantae</taxon>
        <taxon>Streptophyta</taxon>
        <taxon>Embryophyta</taxon>
        <taxon>Tracheophyta</taxon>
        <taxon>Spermatophyta</taxon>
        <taxon>Magnoliopsida</taxon>
        <taxon>eudicotyledons</taxon>
        <taxon>Gunneridae</taxon>
        <taxon>Pentapetalae</taxon>
        <taxon>rosids</taxon>
        <taxon>malvids</taxon>
        <taxon>Brassicales</taxon>
        <taxon>Brassicaceae</taxon>
        <taxon>Camelineae</taxon>
        <taxon>Arabidopsis</taxon>
    </lineage>
</organism>
<feature type="domain" description="Transposase MuDR plant" evidence="1">
    <location>
        <begin position="243"/>
        <end position="295"/>
    </location>
</feature>
<name>A0A8S2B372_ARAAE</name>
<dbReference type="Pfam" id="PF03108">
    <property type="entry name" value="DBD_Tnp_Mut"/>
    <property type="match status" value="1"/>
</dbReference>